<evidence type="ECO:0000313" key="3">
    <source>
        <dbReference type="Proteomes" id="UP001652582"/>
    </source>
</evidence>
<dbReference type="Pfam" id="PF00096">
    <property type="entry name" value="zf-C2H2"/>
    <property type="match status" value="2"/>
</dbReference>
<evidence type="ECO:0000256" key="1">
    <source>
        <dbReference type="PROSITE-ProRule" id="PRU00042"/>
    </source>
</evidence>
<dbReference type="RefSeq" id="XP_023948637.2">
    <property type="nucleotide sequence ID" value="XM_024092869.2"/>
</dbReference>
<protein>
    <submittedName>
        <fullName evidence="4 5">Zinc finger protein 532</fullName>
    </submittedName>
</protein>
<evidence type="ECO:0000259" key="2">
    <source>
        <dbReference type="PROSITE" id="PS50157"/>
    </source>
</evidence>
<dbReference type="Pfam" id="PF25412">
    <property type="entry name" value="zf-C2H2_ZNF592"/>
    <property type="match status" value="1"/>
</dbReference>
<keyword evidence="1" id="KW-0479">Metal-binding</keyword>
<dbReference type="InterPro" id="IPR036236">
    <property type="entry name" value="Znf_C2H2_sf"/>
</dbReference>
<evidence type="ECO:0000313" key="4">
    <source>
        <dbReference type="RefSeq" id="XP_023948637.2"/>
    </source>
</evidence>
<dbReference type="PANTHER" id="PTHR47222">
    <property type="entry name" value="ZINC FINGER PROTEIN 532-RELATED"/>
    <property type="match status" value="1"/>
</dbReference>
<dbReference type="PROSITE" id="PS00028">
    <property type="entry name" value="ZINC_FINGER_C2H2_1"/>
    <property type="match status" value="4"/>
</dbReference>
<dbReference type="InterPro" id="IPR057356">
    <property type="entry name" value="Znf-C2H2_ZNF592"/>
</dbReference>
<dbReference type="GO" id="GO:0008270">
    <property type="term" value="F:zinc ion binding"/>
    <property type="evidence" value="ECO:0007669"/>
    <property type="project" value="UniProtKB-KW"/>
</dbReference>
<feature type="domain" description="C2H2-type" evidence="2">
    <location>
        <begin position="547"/>
        <end position="570"/>
    </location>
</feature>
<dbReference type="SMART" id="SM00355">
    <property type="entry name" value="ZnF_C2H2"/>
    <property type="match status" value="10"/>
</dbReference>
<keyword evidence="1" id="KW-0862">Zinc</keyword>
<evidence type="ECO:0000313" key="5">
    <source>
        <dbReference type="RefSeq" id="XP_023948638.2"/>
    </source>
</evidence>
<dbReference type="OrthoDB" id="8856548at2759"/>
<dbReference type="Gene3D" id="3.30.160.60">
    <property type="entry name" value="Classic Zinc Finger"/>
    <property type="match status" value="3"/>
</dbReference>
<dbReference type="GeneID" id="112053461"/>
<gene>
    <name evidence="4 5" type="primary">LOC112053461</name>
</gene>
<organism evidence="3 4">
    <name type="scientific">Bicyclus anynana</name>
    <name type="common">Squinting bush brown butterfly</name>
    <dbReference type="NCBI Taxonomy" id="110368"/>
    <lineage>
        <taxon>Eukaryota</taxon>
        <taxon>Metazoa</taxon>
        <taxon>Ecdysozoa</taxon>
        <taxon>Arthropoda</taxon>
        <taxon>Hexapoda</taxon>
        <taxon>Insecta</taxon>
        <taxon>Pterygota</taxon>
        <taxon>Neoptera</taxon>
        <taxon>Endopterygota</taxon>
        <taxon>Lepidoptera</taxon>
        <taxon>Glossata</taxon>
        <taxon>Ditrysia</taxon>
        <taxon>Papilionoidea</taxon>
        <taxon>Nymphalidae</taxon>
        <taxon>Satyrinae</taxon>
        <taxon>Satyrini</taxon>
        <taxon>Mycalesina</taxon>
        <taxon>Bicyclus</taxon>
    </lineage>
</organism>
<dbReference type="Proteomes" id="UP001652582">
    <property type="component" value="Chromosome 1"/>
</dbReference>
<keyword evidence="3" id="KW-1185">Reference proteome</keyword>
<dbReference type="AlphaFoldDB" id="A0A6J1NU05"/>
<keyword evidence="1" id="KW-0863">Zinc-finger</keyword>
<sequence>MSINIMNEKLTIKDLIFTKALPNYKIPIPTDGYKIFSCTDCGDKFLFESSYEHHINRKSLKISYFCRHCMIAIVFYNRCNLLSHIRSHGFKSATITVTDLKIEPLPLEHFNLSILQKPKPQPENNTNQPKNTNCYECNKNIYKHGVIYKDRAAHYMQQTKEAHACPICMFVFPTTCGLEAHLRIHLNIPPFFCAECGMHLPNRVASYPFDHDCEGFKRMKSATRLTCNIDQCENIFHPDEYRTHFKTHLKRVYRCSFCLEMWFTATKTQCTLCKKGNITNYIQCPKCPQKLFAESLIERHLNPHCSQIRDKLNEQSYPCTVCDAVFKQMYNLINHHVNKHSSANLKTFLSKFSFKDANKQPKFRKHVYHRVIKKCSKCSRSFTYRCLYENIKKLPIDCPFKCSSNTGTQSTSLQANEASDNNLEIICPLCKMKVSQNWINIKAHYAEFHKNHKCLDIQVLLYQLDRKKILSKKTNSKKIRHATKNKFKRSTSQVSKKSVNKEEDKVDDVQPNLKNNVNVCTICSYSCENREILESHILTHRDPCMAYQCLECGKSFVVKPSFSTHLLLEHGISDVQAYIDKKPCYNELALLKDQNALNPPVDEPVKENQCRICREQFETSNDLEKHFRVHGMAFLMKNAQKHSISP</sequence>
<proteinExistence type="predicted"/>
<feature type="domain" description="C2H2-type" evidence="2">
    <location>
        <begin position="163"/>
        <end position="190"/>
    </location>
</feature>
<dbReference type="RefSeq" id="XP_023948638.2">
    <property type="nucleotide sequence ID" value="XM_024092870.2"/>
</dbReference>
<dbReference type="PANTHER" id="PTHR47222:SF5">
    <property type="entry name" value="LOW QUALITY PROTEIN: ZINC FINGER PROTEIN 532-LIKE"/>
    <property type="match status" value="1"/>
</dbReference>
<dbReference type="KEGG" id="bany:112053461"/>
<dbReference type="InterPro" id="IPR045914">
    <property type="entry name" value="Zn532-like"/>
</dbReference>
<accession>A0A6J1NU05</accession>
<feature type="domain" description="C2H2-type" evidence="2">
    <location>
        <begin position="608"/>
        <end position="630"/>
    </location>
</feature>
<dbReference type="InterPro" id="IPR013087">
    <property type="entry name" value="Znf_C2H2_type"/>
</dbReference>
<name>A0A6J1NU05_BICAN</name>
<reference evidence="3 4" key="1">
    <citation type="submission" date="2025-05" db="UniProtKB">
        <authorList>
            <consortium name="RefSeq"/>
        </authorList>
    </citation>
    <scope>NUCLEOTIDE SEQUENCE [LARGE SCALE GENOMIC DNA]</scope>
</reference>
<dbReference type="PROSITE" id="PS50157">
    <property type="entry name" value="ZINC_FINGER_C2H2_2"/>
    <property type="match status" value="4"/>
</dbReference>
<dbReference type="SUPFAM" id="SSF57667">
    <property type="entry name" value="beta-beta-alpha zinc fingers"/>
    <property type="match status" value="3"/>
</dbReference>
<feature type="domain" description="C2H2-type" evidence="2">
    <location>
        <begin position="317"/>
        <end position="345"/>
    </location>
</feature>